<dbReference type="RefSeq" id="WP_146501930.1">
    <property type="nucleotide sequence ID" value="NZ_SJPG01000001.1"/>
</dbReference>
<reference evidence="3 4" key="1">
    <citation type="submission" date="2019-02" db="EMBL/GenBank/DDBJ databases">
        <title>Deep-cultivation of Planctomycetes and their phenomic and genomic characterization uncovers novel biology.</title>
        <authorList>
            <person name="Wiegand S."/>
            <person name="Jogler M."/>
            <person name="Boedeker C."/>
            <person name="Pinto D."/>
            <person name="Vollmers J."/>
            <person name="Rivas-Marin E."/>
            <person name="Kohn T."/>
            <person name="Peeters S.H."/>
            <person name="Heuer A."/>
            <person name="Rast P."/>
            <person name="Oberbeckmann S."/>
            <person name="Bunk B."/>
            <person name="Jeske O."/>
            <person name="Meyerdierks A."/>
            <person name="Storesund J.E."/>
            <person name="Kallscheuer N."/>
            <person name="Luecker S."/>
            <person name="Lage O.M."/>
            <person name="Pohl T."/>
            <person name="Merkel B.J."/>
            <person name="Hornburger P."/>
            <person name="Mueller R.-W."/>
            <person name="Bruemmer F."/>
            <person name="Labrenz M."/>
            <person name="Spormann A.M."/>
            <person name="Op Den Camp H."/>
            <person name="Overmann J."/>
            <person name="Amann R."/>
            <person name="Jetten M.S.M."/>
            <person name="Mascher T."/>
            <person name="Medema M.H."/>
            <person name="Devos D.P."/>
            <person name="Kaster A.-K."/>
            <person name="Ovreas L."/>
            <person name="Rohde M."/>
            <person name="Galperin M.Y."/>
            <person name="Jogler C."/>
        </authorList>
    </citation>
    <scope>NUCLEOTIDE SEQUENCE [LARGE SCALE GENOMIC DNA]</scope>
    <source>
        <strain evidence="3 4">Pan54</strain>
    </source>
</reference>
<evidence type="ECO:0000256" key="2">
    <source>
        <dbReference type="SAM" id="MobiDB-lite"/>
    </source>
</evidence>
<feature type="compositionally biased region" description="Gly residues" evidence="2">
    <location>
        <begin position="762"/>
        <end position="778"/>
    </location>
</feature>
<evidence type="ECO:0000313" key="3">
    <source>
        <dbReference type="EMBL" id="TWT59734.1"/>
    </source>
</evidence>
<comment type="caution">
    <text evidence="3">The sequence shown here is derived from an EMBL/GenBank/DDBJ whole genome shotgun (WGS) entry which is preliminary data.</text>
</comment>
<name>A0A5C5XAB1_9PLAN</name>
<organism evidence="3 4">
    <name type="scientific">Rubinisphaera italica</name>
    <dbReference type="NCBI Taxonomy" id="2527969"/>
    <lineage>
        <taxon>Bacteria</taxon>
        <taxon>Pseudomonadati</taxon>
        <taxon>Planctomycetota</taxon>
        <taxon>Planctomycetia</taxon>
        <taxon>Planctomycetales</taxon>
        <taxon>Planctomycetaceae</taxon>
        <taxon>Rubinisphaera</taxon>
    </lineage>
</organism>
<feature type="compositionally biased region" description="Polar residues" evidence="2">
    <location>
        <begin position="728"/>
        <end position="742"/>
    </location>
</feature>
<proteinExistence type="predicted"/>
<keyword evidence="1" id="KW-0175">Coiled coil</keyword>
<accession>A0A5C5XAB1</accession>
<sequence>MKAGFDLGITDAQHQQTTKLAEVQQQFQQVKYGIEGYSQSAYDYAGLTVETYEDEYGNPITYEPNRDTVYRNSVKQAWRDSDQTQSTARLNYVTNLSGIHQTAEADLAEVNRIYQQALADANRTASDTRALVRSTFNKLEADTYAQETAAWTTSAPTPWHKQAAQNAEAQADYIEIEQTQLLAKKQAENAAERDYAVERESAWKTLRTDRSAQQASEAITQQQLLENGDYEYEPGDYDPYENVTVDLPTGVNYSDTGDPTKFENDLDDGNFNGNLNLGNTFGSGIGNANYEGGSSEDAFSPYDLASQQAGQKRGQSFNANNPLGNLGTSSAQINGVQNVNWTGNLSNQQTNQQDGSQIGSVDFGAAQQWQRSAVAGGGSNAGTAAVTGSSNGEPDLVKIYELYDSNGNFLGIREDRHYSIDPFGQPSRTESTYYLSNGDEVAPIDFDQEKLVDTQDNTIPNAPTRPNIPENQPENNIPISDPRNSNGLTNEEQYALQLELQDNYLAQTSIQNKLEELYDELEGAQNSWTGWGHRDVSEIQSEIDYYEESLAEKQRQEESLRNQLENPGNFDWQGGDYVGEMSLEDKFYNALGIAIDEGYIEDELGTQGSGIFSAEFIQGFAQELIRDILLRAAGSATGVGGVVTIGLSIKDAAEIFAEVLEAYYEIRDAYTEEMLDEAAKVLAEKIASVLIEKAMDKAIDGGSRLGSRLGENLPTTTIAKPITVGESTANVDTSTNTANNVPEANGNGGEIPGDAQANGNGNANGGFQAGQNQGGNGGNPNNPFLPTGNQSNHNDYDDYDTLNMGSGGELDGPNVLHNNIEPDDLDGSNLTGGTNYDDATDLSNIPDGHFSTVMFHRIPGDSNLARSVIQNGFDKLKSGGKGQFSSASLRNRWIQF</sequence>
<dbReference type="Proteomes" id="UP000316095">
    <property type="component" value="Unassembled WGS sequence"/>
</dbReference>
<keyword evidence="4" id="KW-1185">Reference proteome</keyword>
<evidence type="ECO:0000256" key="1">
    <source>
        <dbReference type="SAM" id="Coils"/>
    </source>
</evidence>
<feature type="region of interest" description="Disordered" evidence="2">
    <location>
        <begin position="458"/>
        <end position="486"/>
    </location>
</feature>
<feature type="region of interest" description="Disordered" evidence="2">
    <location>
        <begin position="374"/>
        <end position="393"/>
    </location>
</feature>
<feature type="compositionally biased region" description="Low complexity" evidence="2">
    <location>
        <begin position="467"/>
        <end position="479"/>
    </location>
</feature>
<gene>
    <name evidence="3" type="ORF">Pan54_04440</name>
</gene>
<evidence type="ECO:0000313" key="4">
    <source>
        <dbReference type="Proteomes" id="UP000316095"/>
    </source>
</evidence>
<dbReference type="AlphaFoldDB" id="A0A5C5XAB1"/>
<feature type="region of interest" description="Disordered" evidence="2">
    <location>
        <begin position="728"/>
        <end position="798"/>
    </location>
</feature>
<dbReference type="EMBL" id="SJPG01000001">
    <property type="protein sequence ID" value="TWT59734.1"/>
    <property type="molecule type" value="Genomic_DNA"/>
</dbReference>
<protein>
    <submittedName>
        <fullName evidence="3">Uncharacterized protein</fullName>
    </submittedName>
</protein>
<feature type="coiled-coil region" evidence="1">
    <location>
        <begin position="507"/>
        <end position="566"/>
    </location>
</feature>